<sequence length="583" mass="65520">MLCRVNKHFRQLAMEAILESDKLRYVGYWDPMRKTTIRYERNVRRGYHACTFDNDYTDTNNNSDTGSVLSDGNTPHLPTLPDGSEHSSSDDAVSEEELASEEQEREADNSGTGHLTPDQDFWIRLLKARTGGRIRTKPPTLDHVLLRKVAEYIWQWKLDKNSLQDTPTETNFENTVRAVCEVAVKYAYIHDRRAFFIGDKSRGPEAKSTVIDESCAVFRDALLNVTVFLNNTHLLESILSRTYTVLCLDHSVANGTSDENNKHQAPFKPRIPRVEKVSRHRSAAFKPPDFGNSLIRLGNPAIVAVQTGNMQCASMLLDSLKGDLPELNLCREDIITAASLPGQIEFLRLAIDAGPPLTAYNIRLPSLADHLYFHGRSHLDTRSGAGVALSKILETTTDVEVFNLAYDAILAGFNEEEGVWWTKPPKTFSYAAHSLSSWGTKRLQRATLDDCLSIVERLFQLGYNLDPNHSLAEANDENRDLVKYLIDSEITRDKALPTAVMNGNVRMVELLFKEGAGRNRKNVRKALYAGIYLGSTGGGTAMLRLVTSQPGLEGLFNQEARRCFERDFNVEGGRDVWHWLDSL</sequence>
<accession>A0A8K0RVM6</accession>
<organism evidence="2 3">
    <name type="scientific">Fusarium tricinctum</name>
    <dbReference type="NCBI Taxonomy" id="61284"/>
    <lineage>
        <taxon>Eukaryota</taxon>
        <taxon>Fungi</taxon>
        <taxon>Dikarya</taxon>
        <taxon>Ascomycota</taxon>
        <taxon>Pezizomycotina</taxon>
        <taxon>Sordariomycetes</taxon>
        <taxon>Hypocreomycetidae</taxon>
        <taxon>Hypocreales</taxon>
        <taxon>Nectriaceae</taxon>
        <taxon>Fusarium</taxon>
        <taxon>Fusarium tricinctum species complex</taxon>
    </lineage>
</organism>
<reference evidence="2" key="1">
    <citation type="journal article" date="2021" name="Nat. Commun.">
        <title>Genetic determinants of endophytism in the Arabidopsis root mycobiome.</title>
        <authorList>
            <person name="Mesny F."/>
            <person name="Miyauchi S."/>
            <person name="Thiergart T."/>
            <person name="Pickel B."/>
            <person name="Atanasova L."/>
            <person name="Karlsson M."/>
            <person name="Huettel B."/>
            <person name="Barry K.W."/>
            <person name="Haridas S."/>
            <person name="Chen C."/>
            <person name="Bauer D."/>
            <person name="Andreopoulos W."/>
            <person name="Pangilinan J."/>
            <person name="LaButti K."/>
            <person name="Riley R."/>
            <person name="Lipzen A."/>
            <person name="Clum A."/>
            <person name="Drula E."/>
            <person name="Henrissat B."/>
            <person name="Kohler A."/>
            <person name="Grigoriev I.V."/>
            <person name="Martin F.M."/>
            <person name="Hacquard S."/>
        </authorList>
    </citation>
    <scope>NUCLEOTIDE SEQUENCE</scope>
    <source>
        <strain evidence="2">MPI-SDFR-AT-0068</strain>
    </source>
</reference>
<evidence type="ECO:0000256" key="1">
    <source>
        <dbReference type="SAM" id="MobiDB-lite"/>
    </source>
</evidence>
<protein>
    <recommendedName>
        <fullName evidence="4">Ankyrin repeat protein</fullName>
    </recommendedName>
</protein>
<dbReference type="Proteomes" id="UP000813427">
    <property type="component" value="Unassembled WGS sequence"/>
</dbReference>
<evidence type="ECO:0000313" key="2">
    <source>
        <dbReference type="EMBL" id="KAH7242632.1"/>
    </source>
</evidence>
<feature type="compositionally biased region" description="Low complexity" evidence="1">
    <location>
        <begin position="52"/>
        <end position="65"/>
    </location>
</feature>
<dbReference type="EMBL" id="JAGPXF010000005">
    <property type="protein sequence ID" value="KAH7242632.1"/>
    <property type="molecule type" value="Genomic_DNA"/>
</dbReference>
<gene>
    <name evidence="2" type="ORF">BKA59DRAFT_530419</name>
</gene>
<evidence type="ECO:0008006" key="4">
    <source>
        <dbReference type="Google" id="ProtNLM"/>
    </source>
</evidence>
<comment type="caution">
    <text evidence="2">The sequence shown here is derived from an EMBL/GenBank/DDBJ whole genome shotgun (WGS) entry which is preliminary data.</text>
</comment>
<name>A0A8K0RVM6_9HYPO</name>
<dbReference type="SUPFAM" id="SSF48403">
    <property type="entry name" value="Ankyrin repeat"/>
    <property type="match status" value="1"/>
</dbReference>
<feature type="region of interest" description="Disordered" evidence="1">
    <location>
        <begin position="52"/>
        <end position="116"/>
    </location>
</feature>
<dbReference type="Gene3D" id="1.25.40.20">
    <property type="entry name" value="Ankyrin repeat-containing domain"/>
    <property type="match status" value="1"/>
</dbReference>
<proteinExistence type="predicted"/>
<evidence type="ECO:0000313" key="3">
    <source>
        <dbReference type="Proteomes" id="UP000813427"/>
    </source>
</evidence>
<dbReference type="InterPro" id="IPR036770">
    <property type="entry name" value="Ankyrin_rpt-contain_sf"/>
</dbReference>
<feature type="compositionally biased region" description="Acidic residues" evidence="1">
    <location>
        <begin position="92"/>
        <end position="105"/>
    </location>
</feature>
<keyword evidence="3" id="KW-1185">Reference proteome</keyword>
<dbReference type="OrthoDB" id="4153866at2759"/>
<dbReference type="AlphaFoldDB" id="A0A8K0RVM6"/>